<gene>
    <name evidence="1" type="ORF">JRO89_XS05G0094900</name>
</gene>
<accession>A0ABQ8I196</accession>
<dbReference type="InterPro" id="IPR016605">
    <property type="entry name" value="Transptr_NO3_Nar2"/>
</dbReference>
<dbReference type="PANTHER" id="PTHR34806:SF1">
    <property type="entry name" value="HIGH-AFFINITY NITRATE TRANSPORTER 3.1"/>
    <property type="match status" value="1"/>
</dbReference>
<evidence type="ECO:0000313" key="2">
    <source>
        <dbReference type="Proteomes" id="UP000827721"/>
    </source>
</evidence>
<name>A0ABQ8I196_9ROSI</name>
<sequence>MLMGTKNDNGFTFTYLRKKSCYGSVLLSSFLRILIAGEDRITVKRGLNESPQENDGLYYKSVKVALYYAPVSQVDCAWRKTADDLSKDKTCQFTIVERPHDASVRNQSFLRTIEEDVPEATYFVKSQRLQLRG</sequence>
<reference evidence="1 2" key="1">
    <citation type="submission" date="2021-02" db="EMBL/GenBank/DDBJ databases">
        <title>Plant Genome Project.</title>
        <authorList>
            <person name="Zhang R.-G."/>
        </authorList>
    </citation>
    <scope>NUCLEOTIDE SEQUENCE [LARGE SCALE GENOMIC DNA]</scope>
    <source>
        <tissue evidence="1">Leaves</tissue>
    </source>
</reference>
<dbReference type="EMBL" id="JAFEMO010000005">
    <property type="protein sequence ID" value="KAH7570375.1"/>
    <property type="molecule type" value="Genomic_DNA"/>
</dbReference>
<comment type="caution">
    <text evidence="1">The sequence shown here is derived from an EMBL/GenBank/DDBJ whole genome shotgun (WGS) entry which is preliminary data.</text>
</comment>
<organism evidence="1 2">
    <name type="scientific">Xanthoceras sorbifolium</name>
    <dbReference type="NCBI Taxonomy" id="99658"/>
    <lineage>
        <taxon>Eukaryota</taxon>
        <taxon>Viridiplantae</taxon>
        <taxon>Streptophyta</taxon>
        <taxon>Embryophyta</taxon>
        <taxon>Tracheophyta</taxon>
        <taxon>Spermatophyta</taxon>
        <taxon>Magnoliopsida</taxon>
        <taxon>eudicotyledons</taxon>
        <taxon>Gunneridae</taxon>
        <taxon>Pentapetalae</taxon>
        <taxon>rosids</taxon>
        <taxon>malvids</taxon>
        <taxon>Sapindales</taxon>
        <taxon>Sapindaceae</taxon>
        <taxon>Xanthoceroideae</taxon>
        <taxon>Xanthoceras</taxon>
    </lineage>
</organism>
<protein>
    <submittedName>
        <fullName evidence="1">Uncharacterized protein</fullName>
    </submittedName>
</protein>
<keyword evidence="2" id="KW-1185">Reference proteome</keyword>
<dbReference type="Proteomes" id="UP000827721">
    <property type="component" value="Unassembled WGS sequence"/>
</dbReference>
<dbReference type="PANTHER" id="PTHR34806">
    <property type="entry name" value="HIGH-AFFINITY NITRATE TRANSPORTER 3.2"/>
    <property type="match status" value="1"/>
</dbReference>
<dbReference type="Pfam" id="PF16974">
    <property type="entry name" value="NAR2"/>
    <property type="match status" value="1"/>
</dbReference>
<evidence type="ECO:0000313" key="1">
    <source>
        <dbReference type="EMBL" id="KAH7570375.1"/>
    </source>
</evidence>
<proteinExistence type="predicted"/>